<gene>
    <name evidence="1" type="ORF">D6D12_01375</name>
</gene>
<dbReference type="Proteomes" id="UP000310374">
    <property type="component" value="Unassembled WGS sequence"/>
</dbReference>
<evidence type="ECO:0000313" key="1">
    <source>
        <dbReference type="EMBL" id="THX33863.1"/>
    </source>
</evidence>
<protein>
    <submittedName>
        <fullName evidence="1">Uncharacterized protein</fullName>
    </submittedName>
</protein>
<proteinExistence type="predicted"/>
<name>A0AB74K688_AURPU</name>
<evidence type="ECO:0000313" key="2">
    <source>
        <dbReference type="Proteomes" id="UP000310374"/>
    </source>
</evidence>
<reference evidence="1 2" key="1">
    <citation type="submission" date="2018-10" db="EMBL/GenBank/DDBJ databases">
        <title>Fifty Aureobasidium pullulans genomes reveal a recombining polyextremotolerant generalist.</title>
        <authorList>
            <person name="Gostincar C."/>
            <person name="Turk M."/>
            <person name="Zajc J."/>
            <person name="Gunde-Cimerman N."/>
        </authorList>
    </citation>
    <scope>NUCLEOTIDE SEQUENCE [LARGE SCALE GENOMIC DNA]</scope>
    <source>
        <strain evidence="1 2">EXF-10081</strain>
    </source>
</reference>
<comment type="caution">
    <text evidence="1">The sequence shown here is derived from an EMBL/GenBank/DDBJ whole genome shotgun (WGS) entry which is preliminary data.</text>
</comment>
<sequence>MLRADNQATPASFKSSTRNQKVSQLCTSYISHIAISHACCIPLVMIPLCKGELSARQQRQHGFLRSPPSAYSHTFHVNLCVGQVVYTQNVHHSMAALRTPAMCYTRSFGVEDFLASLLNMREATCQCLEHSSNLSTHTYSTVVFLQPHSPIRVLSLSYILDQITSTRSKNSNCTYPANGS</sequence>
<organism evidence="1 2">
    <name type="scientific">Aureobasidium pullulans</name>
    <name type="common">Black yeast</name>
    <name type="synonym">Pullularia pullulans</name>
    <dbReference type="NCBI Taxonomy" id="5580"/>
    <lineage>
        <taxon>Eukaryota</taxon>
        <taxon>Fungi</taxon>
        <taxon>Dikarya</taxon>
        <taxon>Ascomycota</taxon>
        <taxon>Pezizomycotina</taxon>
        <taxon>Dothideomycetes</taxon>
        <taxon>Dothideomycetidae</taxon>
        <taxon>Dothideales</taxon>
        <taxon>Saccotheciaceae</taxon>
        <taxon>Aureobasidium</taxon>
    </lineage>
</organism>
<accession>A0AB74K688</accession>
<dbReference type="AlphaFoldDB" id="A0AB74K688"/>
<dbReference type="EMBL" id="QZAT01000008">
    <property type="protein sequence ID" value="THX33863.1"/>
    <property type="molecule type" value="Genomic_DNA"/>
</dbReference>